<dbReference type="FunFam" id="1.10.10.250:FF:000001">
    <property type="entry name" value="50S ribosomal protein L11"/>
    <property type="match status" value="1"/>
</dbReference>
<dbReference type="EMBL" id="NOZQ01000182">
    <property type="protein sequence ID" value="OYD14458.1"/>
    <property type="molecule type" value="Genomic_DNA"/>
</dbReference>
<dbReference type="GO" id="GO:0022625">
    <property type="term" value="C:cytosolic large ribosomal subunit"/>
    <property type="evidence" value="ECO:0007669"/>
    <property type="project" value="TreeGrafter"/>
</dbReference>
<sequence>MAKKIKAKIKIQIPAGNATPAAPVGTALGPHGVNIGAFCKAFNDKTRGKEGYIIPAVVTVYRDRSFDFILKTPPAAMLLKKAAGVAKGSGEPNREKVGKVKRSQLREIAEMKKEDLTSYDDEAAMRIIEGTARSCGLVIEED</sequence>
<dbReference type="Pfam" id="PF00298">
    <property type="entry name" value="Ribosomal_L11"/>
    <property type="match status" value="1"/>
</dbReference>
<dbReference type="Pfam" id="PF03946">
    <property type="entry name" value="Ribosomal_L11_N"/>
    <property type="match status" value="1"/>
</dbReference>
<dbReference type="GO" id="GO:0006412">
    <property type="term" value="P:translation"/>
    <property type="evidence" value="ECO:0007669"/>
    <property type="project" value="UniProtKB-UniRule"/>
</dbReference>
<keyword evidence="2 7" id="KW-0488">Methylation</keyword>
<dbReference type="InterPro" id="IPR036769">
    <property type="entry name" value="Ribosomal_uL11_C_sf"/>
</dbReference>
<evidence type="ECO:0000313" key="12">
    <source>
        <dbReference type="EMBL" id="OYD14458.1"/>
    </source>
</evidence>
<evidence type="ECO:0000256" key="6">
    <source>
        <dbReference type="ARBA" id="ARBA00023274"/>
    </source>
</evidence>
<evidence type="ECO:0000256" key="3">
    <source>
        <dbReference type="ARBA" id="ARBA00022730"/>
    </source>
</evidence>
<dbReference type="GO" id="GO:0070180">
    <property type="term" value="F:large ribosomal subunit rRNA binding"/>
    <property type="evidence" value="ECO:0007669"/>
    <property type="project" value="UniProtKB-UniRule"/>
</dbReference>
<dbReference type="NCBIfam" id="TIGR01632">
    <property type="entry name" value="L11_bact"/>
    <property type="match status" value="1"/>
</dbReference>
<evidence type="ECO:0000259" key="11">
    <source>
        <dbReference type="Pfam" id="PF03946"/>
    </source>
</evidence>
<dbReference type="AlphaFoldDB" id="A0A235BQ59"/>
<evidence type="ECO:0000256" key="5">
    <source>
        <dbReference type="ARBA" id="ARBA00022980"/>
    </source>
</evidence>
<keyword evidence="5 7" id="KW-0689">Ribosomal protein</keyword>
<evidence type="ECO:0000256" key="9">
    <source>
        <dbReference type="RuleBase" id="RU003979"/>
    </source>
</evidence>
<dbReference type="PANTHER" id="PTHR11661:SF1">
    <property type="entry name" value="LARGE RIBOSOMAL SUBUNIT PROTEIN UL11M"/>
    <property type="match status" value="1"/>
</dbReference>
<keyword evidence="6 7" id="KW-0687">Ribonucleoprotein</keyword>
<accession>A0A235BQ59</accession>
<gene>
    <name evidence="7 12" type="primary">rplK</name>
    <name evidence="12" type="ORF">CH333_07940</name>
</gene>
<dbReference type="HAMAP" id="MF_00736">
    <property type="entry name" value="Ribosomal_uL11"/>
    <property type="match status" value="1"/>
</dbReference>
<evidence type="ECO:0000256" key="2">
    <source>
        <dbReference type="ARBA" id="ARBA00022481"/>
    </source>
</evidence>
<dbReference type="InterPro" id="IPR020783">
    <property type="entry name" value="Ribosomal_uL11_C"/>
</dbReference>
<dbReference type="PANTHER" id="PTHR11661">
    <property type="entry name" value="60S RIBOSOMAL PROTEIN L12"/>
    <property type="match status" value="1"/>
</dbReference>
<keyword evidence="4 7" id="KW-0694">RNA-binding</keyword>
<dbReference type="Proteomes" id="UP000215215">
    <property type="component" value="Unassembled WGS sequence"/>
</dbReference>
<feature type="domain" description="Large ribosomal subunit protein uL11 C-terminal" evidence="10">
    <location>
        <begin position="71"/>
        <end position="138"/>
    </location>
</feature>
<keyword evidence="3 7" id="KW-0699">rRNA-binding</keyword>
<dbReference type="InterPro" id="IPR036796">
    <property type="entry name" value="Ribosomal_uL11_N_sf"/>
</dbReference>
<dbReference type="Gene3D" id="3.30.1550.10">
    <property type="entry name" value="Ribosomal protein L11/L12, N-terminal domain"/>
    <property type="match status" value="1"/>
</dbReference>
<dbReference type="Gene3D" id="1.10.10.250">
    <property type="entry name" value="Ribosomal protein L11, C-terminal domain"/>
    <property type="match status" value="1"/>
</dbReference>
<evidence type="ECO:0000256" key="1">
    <source>
        <dbReference type="ARBA" id="ARBA00010537"/>
    </source>
</evidence>
<evidence type="ECO:0000313" key="13">
    <source>
        <dbReference type="Proteomes" id="UP000215215"/>
    </source>
</evidence>
<comment type="caution">
    <text evidence="12">The sequence shown here is derived from an EMBL/GenBank/DDBJ whole genome shotgun (WGS) entry which is preliminary data.</text>
</comment>
<comment type="subunit">
    <text evidence="7">Part of the ribosomal stalk of the 50S ribosomal subunit. Interacts with L10 and the large rRNA to form the base of the stalk. L10 forms an elongated spine to which L12 dimers bind in a sequential fashion forming a multimeric L10(L12)X complex.</text>
</comment>
<proteinExistence type="inferred from homology"/>
<dbReference type="InterPro" id="IPR000911">
    <property type="entry name" value="Ribosomal_uL11"/>
</dbReference>
<dbReference type="SUPFAM" id="SSF46906">
    <property type="entry name" value="Ribosomal protein L11, C-terminal domain"/>
    <property type="match status" value="1"/>
</dbReference>
<dbReference type="InterPro" id="IPR006519">
    <property type="entry name" value="Ribosomal_uL11_bac-typ"/>
</dbReference>
<organism evidence="12 13">
    <name type="scientific">candidate division WOR-3 bacterium JGI_Cruoil_03_44_89</name>
    <dbReference type="NCBI Taxonomy" id="1973748"/>
    <lineage>
        <taxon>Bacteria</taxon>
        <taxon>Bacteria division WOR-3</taxon>
    </lineage>
</organism>
<dbReference type="InterPro" id="IPR020784">
    <property type="entry name" value="Ribosomal_uL11_N"/>
</dbReference>
<evidence type="ECO:0000259" key="10">
    <source>
        <dbReference type="Pfam" id="PF00298"/>
    </source>
</evidence>
<feature type="domain" description="Large ribosomal subunit protein uL11 N-terminal" evidence="11">
    <location>
        <begin position="9"/>
        <end position="66"/>
    </location>
</feature>
<comment type="PTM">
    <text evidence="7 9">One or more lysine residues are methylated.</text>
</comment>
<dbReference type="FunFam" id="3.30.1550.10:FF:000006">
    <property type="entry name" value="50S ribosomal protein L11"/>
    <property type="match status" value="1"/>
</dbReference>
<protein>
    <recommendedName>
        <fullName evidence="7">Large ribosomal subunit protein uL11</fullName>
    </recommendedName>
</protein>
<dbReference type="SMART" id="SM00649">
    <property type="entry name" value="RL11"/>
    <property type="match status" value="1"/>
</dbReference>
<dbReference type="SUPFAM" id="SSF54747">
    <property type="entry name" value="Ribosomal L11/L12e N-terminal domain"/>
    <property type="match status" value="1"/>
</dbReference>
<comment type="similarity">
    <text evidence="1 7 8">Belongs to the universal ribosomal protein uL11 family.</text>
</comment>
<evidence type="ECO:0000256" key="4">
    <source>
        <dbReference type="ARBA" id="ARBA00022884"/>
    </source>
</evidence>
<comment type="function">
    <text evidence="7 9">Forms part of the ribosomal stalk which helps the ribosome interact with GTP-bound translation factors.</text>
</comment>
<dbReference type="GO" id="GO:0003735">
    <property type="term" value="F:structural constituent of ribosome"/>
    <property type="evidence" value="ECO:0007669"/>
    <property type="project" value="InterPro"/>
</dbReference>
<reference evidence="12 13" key="1">
    <citation type="submission" date="2017-07" db="EMBL/GenBank/DDBJ databases">
        <title>Recovery of genomes from metagenomes via a dereplication, aggregation, and scoring strategy.</title>
        <authorList>
            <person name="Sieber C.M."/>
            <person name="Probst A.J."/>
            <person name="Sharrar A."/>
            <person name="Thomas B.C."/>
            <person name="Hess M."/>
            <person name="Tringe S.G."/>
            <person name="Banfield J.F."/>
        </authorList>
    </citation>
    <scope>NUCLEOTIDE SEQUENCE [LARGE SCALE GENOMIC DNA]</scope>
    <source>
        <strain evidence="12">JGI_Cruoil_03_44_89</strain>
    </source>
</reference>
<evidence type="ECO:0000256" key="8">
    <source>
        <dbReference type="RuleBase" id="RU003978"/>
    </source>
</evidence>
<evidence type="ECO:0000256" key="7">
    <source>
        <dbReference type="HAMAP-Rule" id="MF_00736"/>
    </source>
</evidence>
<dbReference type="CDD" id="cd00349">
    <property type="entry name" value="Ribosomal_L11"/>
    <property type="match status" value="1"/>
</dbReference>
<name>A0A235BQ59_UNCW3</name>